<evidence type="ECO:0000256" key="5">
    <source>
        <dbReference type="ARBA" id="ARBA00023235"/>
    </source>
</evidence>
<dbReference type="EMBL" id="CP023563">
    <property type="protein sequence ID" value="ATG51425.1"/>
    <property type="molecule type" value="Genomic_DNA"/>
</dbReference>
<feature type="region of interest" description="Disordered" evidence="6">
    <location>
        <begin position="31"/>
        <end position="60"/>
    </location>
</feature>
<dbReference type="GO" id="GO:0003755">
    <property type="term" value="F:peptidyl-prolyl cis-trans isomerase activity"/>
    <property type="evidence" value="ECO:0007669"/>
    <property type="project" value="UniProtKB-KW"/>
</dbReference>
<feature type="compositionally biased region" description="Low complexity" evidence="6">
    <location>
        <begin position="204"/>
        <end position="219"/>
    </location>
</feature>
<proteinExistence type="predicted"/>
<evidence type="ECO:0000256" key="4">
    <source>
        <dbReference type="ARBA" id="ARBA00023110"/>
    </source>
</evidence>
<organism evidence="8 9">
    <name type="scientific">Brachybacterium vulturis</name>
    <dbReference type="NCBI Taxonomy" id="2017484"/>
    <lineage>
        <taxon>Bacteria</taxon>
        <taxon>Bacillati</taxon>
        <taxon>Actinomycetota</taxon>
        <taxon>Actinomycetes</taxon>
        <taxon>Micrococcales</taxon>
        <taxon>Dermabacteraceae</taxon>
        <taxon>Brachybacterium</taxon>
    </lineage>
</organism>
<gene>
    <name evidence="8" type="ORF">CFK38_07710</name>
</gene>
<keyword evidence="4" id="KW-0697">Rotamase</keyword>
<dbReference type="OrthoDB" id="4775280at2"/>
<dbReference type="EC" id="5.2.1.8" evidence="2"/>
<dbReference type="SUPFAM" id="SSF109998">
    <property type="entry name" value="Triger factor/SurA peptide-binding domain-like"/>
    <property type="match status" value="1"/>
</dbReference>
<dbReference type="PANTHER" id="PTHR47245">
    <property type="entry name" value="PEPTIDYLPROLYL ISOMERASE"/>
    <property type="match status" value="1"/>
</dbReference>
<dbReference type="RefSeq" id="WP_096802552.1">
    <property type="nucleotide sequence ID" value="NZ_CP023563.1"/>
</dbReference>
<dbReference type="InterPro" id="IPR050245">
    <property type="entry name" value="PrsA_foldase"/>
</dbReference>
<dbReference type="Proteomes" id="UP000218165">
    <property type="component" value="Chromosome"/>
</dbReference>
<sequence length="259" mass="27593">MKIPSHRALRRMLAAVTLTTAVALTGCSGDQAAPTGASDQGGQAPAASDGGQPQLPDADVSDVPDVVAEVNGEKITKDEFVSVYEGQFQQAAMQQQSTGQEVDQTELKQQVANQLVDNRLLVQGAKEAGIEPSEEDIDATLEEIAQQNGLGSGDEVVAALEKQGMSEKDIRKEAASQFTLTSFVEQEADIQPPSDEELKTQYDQLVEQQSQAGGQQAEVPPFEDVKEQLAQQSVSQQQNEAATTIAAELREAGEVTINL</sequence>
<accession>A0A291GMH7</accession>
<evidence type="ECO:0000256" key="2">
    <source>
        <dbReference type="ARBA" id="ARBA00013194"/>
    </source>
</evidence>
<dbReference type="PROSITE" id="PS51257">
    <property type="entry name" value="PROKAR_LIPOPROTEIN"/>
    <property type="match status" value="1"/>
</dbReference>
<dbReference type="Gene3D" id="1.10.4030.10">
    <property type="entry name" value="Porin chaperone SurA, peptide-binding domain"/>
    <property type="match status" value="1"/>
</dbReference>
<feature type="signal peptide" evidence="7">
    <location>
        <begin position="1"/>
        <end position="32"/>
    </location>
</feature>
<evidence type="ECO:0000256" key="3">
    <source>
        <dbReference type="ARBA" id="ARBA00022729"/>
    </source>
</evidence>
<evidence type="ECO:0000256" key="6">
    <source>
        <dbReference type="SAM" id="MobiDB-lite"/>
    </source>
</evidence>
<name>A0A291GMH7_9MICO</name>
<dbReference type="InterPro" id="IPR027304">
    <property type="entry name" value="Trigger_fact/SurA_dom_sf"/>
</dbReference>
<evidence type="ECO:0000256" key="1">
    <source>
        <dbReference type="ARBA" id="ARBA00000971"/>
    </source>
</evidence>
<dbReference type="AlphaFoldDB" id="A0A291GMH7"/>
<evidence type="ECO:0000313" key="8">
    <source>
        <dbReference type="EMBL" id="ATG51425.1"/>
    </source>
</evidence>
<feature type="chain" id="PRO_5012268087" description="peptidylprolyl isomerase" evidence="7">
    <location>
        <begin position="33"/>
        <end position="259"/>
    </location>
</feature>
<evidence type="ECO:0000256" key="7">
    <source>
        <dbReference type="SAM" id="SignalP"/>
    </source>
</evidence>
<evidence type="ECO:0000313" key="9">
    <source>
        <dbReference type="Proteomes" id="UP000218165"/>
    </source>
</evidence>
<keyword evidence="5" id="KW-0413">Isomerase</keyword>
<dbReference type="KEGG" id="brz:CFK38_07710"/>
<dbReference type="PANTHER" id="PTHR47245:SF1">
    <property type="entry name" value="FOLDASE PROTEIN PRSA"/>
    <property type="match status" value="1"/>
</dbReference>
<comment type="catalytic activity">
    <reaction evidence="1">
        <text>[protein]-peptidylproline (omega=180) = [protein]-peptidylproline (omega=0)</text>
        <dbReference type="Rhea" id="RHEA:16237"/>
        <dbReference type="Rhea" id="RHEA-COMP:10747"/>
        <dbReference type="Rhea" id="RHEA-COMP:10748"/>
        <dbReference type="ChEBI" id="CHEBI:83833"/>
        <dbReference type="ChEBI" id="CHEBI:83834"/>
        <dbReference type="EC" id="5.2.1.8"/>
    </reaction>
</comment>
<protein>
    <recommendedName>
        <fullName evidence="2">peptidylprolyl isomerase</fullName>
        <ecNumber evidence="2">5.2.1.8</ecNumber>
    </recommendedName>
</protein>
<keyword evidence="3 7" id="KW-0732">Signal</keyword>
<dbReference type="Pfam" id="PF13624">
    <property type="entry name" value="SurA_N_3"/>
    <property type="match status" value="1"/>
</dbReference>
<reference evidence="9" key="1">
    <citation type="submission" date="2017-09" db="EMBL/GenBank/DDBJ databases">
        <title>Brachybacterium sp. VM2412.</title>
        <authorList>
            <person name="Tak E.J."/>
            <person name="Bae J.-W."/>
        </authorList>
    </citation>
    <scope>NUCLEOTIDE SEQUENCE [LARGE SCALE GENOMIC DNA]</scope>
    <source>
        <strain evidence="9">VM2412</strain>
    </source>
</reference>
<feature type="region of interest" description="Disordered" evidence="6">
    <location>
        <begin position="183"/>
        <end position="222"/>
    </location>
</feature>
<keyword evidence="9" id="KW-1185">Reference proteome</keyword>